<accession>A0A1H6MAV2</accession>
<reference evidence="2" key="1">
    <citation type="submission" date="2016-06" db="EMBL/GenBank/DDBJ databases">
        <authorList>
            <person name="Petersen J."/>
            <person name="Sayavedra L."/>
        </authorList>
    </citation>
    <scope>NUCLEOTIDE SEQUENCE [LARGE SCALE GENOMIC DNA]</scope>
    <source>
        <strain evidence="2">BazSymB</strain>
    </source>
</reference>
<gene>
    <name evidence="1" type="ORF">BAZSYMB_GCONTIG00586_0</name>
</gene>
<organism evidence="1 2">
    <name type="scientific">Bathymodiolus azoricus thioautotrophic gill symbiont</name>
    <dbReference type="NCBI Taxonomy" id="235205"/>
    <lineage>
        <taxon>Bacteria</taxon>
        <taxon>Pseudomonadati</taxon>
        <taxon>Pseudomonadota</taxon>
        <taxon>Gammaproteobacteria</taxon>
        <taxon>sulfur-oxidizing symbionts</taxon>
    </lineage>
</organism>
<dbReference type="EMBL" id="CVUD02000253">
    <property type="protein sequence ID" value="SEH94623.1"/>
    <property type="molecule type" value="Genomic_DNA"/>
</dbReference>
<name>A0A1H6MAV2_9GAMM</name>
<evidence type="ECO:0000313" key="2">
    <source>
        <dbReference type="Proteomes" id="UP000198559"/>
    </source>
</evidence>
<dbReference type="Proteomes" id="UP000198559">
    <property type="component" value="Unassembled WGS sequence"/>
</dbReference>
<sequence>MKFWSNILYKSCSLLSHLNSHFFKMLFKYISIHSCKFHQPCFSITPKDSIPLI</sequence>
<proteinExistence type="predicted"/>
<protein>
    <submittedName>
        <fullName evidence="1">Uncharacterized protein</fullName>
    </submittedName>
</protein>
<evidence type="ECO:0000313" key="1">
    <source>
        <dbReference type="EMBL" id="SEH94623.1"/>
    </source>
</evidence>
<dbReference type="AlphaFoldDB" id="A0A1H6MAV2"/>